<reference evidence="7 9" key="1">
    <citation type="submission" date="2016-02" db="EMBL/GenBank/DDBJ databases">
        <title>Draft genome sequence for Clostridium paradoxum JW-YL-7.</title>
        <authorList>
            <person name="Utturkar S.M."/>
            <person name="Lancaster A."/>
            <person name="Poole F.L."/>
            <person name="Adams M.W."/>
            <person name="Brown S.D."/>
        </authorList>
    </citation>
    <scope>NUCLEOTIDE SEQUENCE [LARGE SCALE GENOMIC DNA]</scope>
    <source>
        <strain evidence="7 9">JW-YL-7</strain>
    </source>
</reference>
<protein>
    <submittedName>
        <fullName evidence="7">C4-dicarboxylate anaerobic carrier-like protein</fullName>
    </submittedName>
    <submittedName>
        <fullName evidence="8">Uncharacterized membrane protein YfcC, ion transporter superfamily</fullName>
    </submittedName>
</protein>
<comment type="caution">
    <text evidence="7">The sequence shown here is derived from an EMBL/GenBank/DDBJ whole genome shotgun (WGS) entry which is preliminary data.</text>
</comment>
<dbReference type="PATRIC" id="fig|1121328.3.peg.1913"/>
<sequence>MKKFKMPSAYTILFSIIIVVALLTWIVPAGQYDYVDPTASKKEPIPGTYHLVEASPQGISDILMAPVNGFYDAKDVALFVIIIGGFLGVVMKTGAIDAGIAAITAKLKGREKWMIPVLMIFFGIGGSTFGMAEETIAFYPLLLPVFIAAGYDSLTAVGTILLGAGAGVLGSTVNPFATGIASGFAGISLGQGIGIRLLVLVLAETAAIIYVMRYAEKVKKDPSKSLVYDMMEDNKRHFVNQNTRSEFPELNSKRKLILALFALTFAVMIFGVIPFEDLGITFVPTLWWWFGELTTLFLVAAIVIGLVYGMNEDELISSFVGGARDLLGVALIIGLSRGITIIMNAGKITDTILSIGEQALTGVGSFAFIILTYLFYIPLAFLIPSTSGLATLSMPIMAPLGDFAGVSRDLVITAYQSASGTVNLLTPTSAVVMGALAIARVPYDKWLKFVFKFLLVVIAIVITALSLGILLG</sequence>
<keyword evidence="3 6" id="KW-0812">Transmembrane</keyword>
<dbReference type="EMBL" id="FRBG01000016">
    <property type="protein sequence ID" value="SHL21487.1"/>
    <property type="molecule type" value="Genomic_DNA"/>
</dbReference>
<accession>A0A150FMU5</accession>
<feature type="transmembrane region" description="Helical" evidence="6">
    <location>
        <begin position="363"/>
        <end position="383"/>
    </location>
</feature>
<evidence type="ECO:0000313" key="7">
    <source>
        <dbReference type="EMBL" id="KXZ38878.1"/>
    </source>
</evidence>
<dbReference type="EMBL" id="LSFY01000003">
    <property type="protein sequence ID" value="KXZ38878.1"/>
    <property type="molecule type" value="Genomic_DNA"/>
</dbReference>
<evidence type="ECO:0000256" key="2">
    <source>
        <dbReference type="ARBA" id="ARBA00022475"/>
    </source>
</evidence>
<feature type="transmembrane region" description="Helical" evidence="6">
    <location>
        <begin position="136"/>
        <end position="154"/>
    </location>
</feature>
<proteinExistence type="predicted"/>
<dbReference type="GO" id="GO:0005886">
    <property type="term" value="C:plasma membrane"/>
    <property type="evidence" value="ECO:0007669"/>
    <property type="project" value="UniProtKB-SubCell"/>
</dbReference>
<organism evidence="7 9">
    <name type="scientific">Alkalithermobacter thermoalcaliphilus JW-YL-7 = DSM 7308</name>
    <dbReference type="NCBI Taxonomy" id="1121328"/>
    <lineage>
        <taxon>Bacteria</taxon>
        <taxon>Bacillati</taxon>
        <taxon>Bacillota</taxon>
        <taxon>Clostridia</taxon>
        <taxon>Peptostreptococcales</taxon>
        <taxon>Tepidibacteraceae</taxon>
        <taxon>Alkalithermobacter</taxon>
    </lineage>
</organism>
<dbReference type="PANTHER" id="PTHR43652">
    <property type="entry name" value="BASIC AMINO ACID ANTIPORTER YFCC-RELATED"/>
    <property type="match status" value="1"/>
</dbReference>
<dbReference type="Proteomes" id="UP000092605">
    <property type="component" value="Unassembled WGS sequence"/>
</dbReference>
<evidence type="ECO:0000313" key="9">
    <source>
        <dbReference type="Proteomes" id="UP000092605"/>
    </source>
</evidence>
<evidence type="ECO:0000313" key="10">
    <source>
        <dbReference type="Proteomes" id="UP000323392"/>
    </source>
</evidence>
<feature type="transmembrane region" description="Helical" evidence="6">
    <location>
        <begin position="161"/>
        <end position="187"/>
    </location>
</feature>
<evidence type="ECO:0000256" key="3">
    <source>
        <dbReference type="ARBA" id="ARBA00022692"/>
    </source>
</evidence>
<reference evidence="8 10" key="2">
    <citation type="submission" date="2016-11" db="EMBL/GenBank/DDBJ databases">
        <authorList>
            <person name="Varghese N."/>
            <person name="Submissions S."/>
        </authorList>
    </citation>
    <scope>NUCLEOTIDE SEQUENCE [LARGE SCALE GENOMIC DNA]</scope>
    <source>
        <strain evidence="8 10">DSM 7308</strain>
    </source>
</reference>
<feature type="transmembrane region" description="Helical" evidence="6">
    <location>
        <begin position="7"/>
        <end position="27"/>
    </location>
</feature>
<evidence type="ECO:0000256" key="1">
    <source>
        <dbReference type="ARBA" id="ARBA00004651"/>
    </source>
</evidence>
<dbReference type="Pfam" id="PF03606">
    <property type="entry name" value="DcuC"/>
    <property type="match status" value="1"/>
</dbReference>
<evidence type="ECO:0000256" key="5">
    <source>
        <dbReference type="ARBA" id="ARBA00023136"/>
    </source>
</evidence>
<feature type="transmembrane region" description="Helical" evidence="6">
    <location>
        <begin position="287"/>
        <end position="310"/>
    </location>
</feature>
<feature type="transmembrane region" description="Helical" evidence="6">
    <location>
        <begin position="76"/>
        <end position="101"/>
    </location>
</feature>
<feature type="transmembrane region" description="Helical" evidence="6">
    <location>
        <begin position="449"/>
        <end position="471"/>
    </location>
</feature>
<dbReference type="InterPro" id="IPR051679">
    <property type="entry name" value="DASS-Related_Transporters"/>
</dbReference>
<comment type="subcellular location">
    <subcellularLocation>
        <location evidence="1">Cell membrane</location>
        <topology evidence="1">Multi-pass membrane protein</topology>
    </subcellularLocation>
</comment>
<dbReference type="AlphaFoldDB" id="A0A150FMU5"/>
<dbReference type="STRING" id="1121328.JWYL7_1900"/>
<keyword evidence="2" id="KW-1003">Cell membrane</keyword>
<gene>
    <name evidence="7" type="ORF">JWYL7_1900</name>
    <name evidence="8" type="ORF">SAMN05661008_01687</name>
</gene>
<evidence type="ECO:0000256" key="6">
    <source>
        <dbReference type="SAM" id="Phobius"/>
    </source>
</evidence>
<feature type="transmembrane region" description="Helical" evidence="6">
    <location>
        <begin position="193"/>
        <end position="212"/>
    </location>
</feature>
<dbReference type="Proteomes" id="UP000323392">
    <property type="component" value="Unassembled WGS sequence"/>
</dbReference>
<dbReference type="PANTHER" id="PTHR43652:SF6">
    <property type="entry name" value="ARGININE REPRESSOR"/>
    <property type="match status" value="1"/>
</dbReference>
<feature type="transmembrane region" description="Helical" evidence="6">
    <location>
        <begin position="256"/>
        <end position="275"/>
    </location>
</feature>
<dbReference type="RefSeq" id="WP_066072542.1">
    <property type="nucleotide sequence ID" value="NZ_FRBG01000016.1"/>
</dbReference>
<feature type="transmembrane region" description="Helical" evidence="6">
    <location>
        <begin position="113"/>
        <end position="130"/>
    </location>
</feature>
<keyword evidence="10" id="KW-1185">Reference proteome</keyword>
<keyword evidence="4 6" id="KW-1133">Transmembrane helix</keyword>
<keyword evidence="5 6" id="KW-0472">Membrane</keyword>
<name>A0A150FMU5_CLOPD</name>
<evidence type="ECO:0000313" key="8">
    <source>
        <dbReference type="EMBL" id="SHL21487.1"/>
    </source>
</evidence>
<evidence type="ECO:0000256" key="4">
    <source>
        <dbReference type="ARBA" id="ARBA00022989"/>
    </source>
</evidence>
<feature type="transmembrane region" description="Helical" evidence="6">
    <location>
        <begin position="322"/>
        <end position="343"/>
    </location>
</feature>
<dbReference type="OrthoDB" id="255482at2"/>
<dbReference type="InterPro" id="IPR018385">
    <property type="entry name" value="C4_dicarb_anaerob_car-like"/>
</dbReference>